<evidence type="ECO:0000313" key="4">
    <source>
        <dbReference type="Proteomes" id="UP000292695"/>
    </source>
</evidence>
<proteinExistence type="predicted"/>
<reference evidence="3 4" key="1">
    <citation type="submission" date="2019-02" db="EMBL/GenBank/DDBJ databases">
        <title>Kribbella capetownensis sp. nov. and Kribbella speibonae sp. nov., isolated from soil.</title>
        <authorList>
            <person name="Curtis S.M."/>
            <person name="Norton I."/>
            <person name="Everest G.J."/>
            <person name="Meyers P.R."/>
        </authorList>
    </citation>
    <scope>NUCLEOTIDE SEQUENCE [LARGE SCALE GENOMIC DNA]</scope>
    <source>
        <strain evidence="3 4">DSM 27082</strain>
    </source>
</reference>
<dbReference type="PROSITE" id="PS51186">
    <property type="entry name" value="GNAT"/>
    <property type="match status" value="1"/>
</dbReference>
<evidence type="ECO:0000256" key="1">
    <source>
        <dbReference type="SAM" id="MobiDB-lite"/>
    </source>
</evidence>
<feature type="region of interest" description="Disordered" evidence="1">
    <location>
        <begin position="1"/>
        <end position="26"/>
    </location>
</feature>
<keyword evidence="3" id="KW-0808">Transferase</keyword>
<dbReference type="AlphaFoldDB" id="A0A4R0J235"/>
<dbReference type="SUPFAM" id="SSF55729">
    <property type="entry name" value="Acyl-CoA N-acyltransferases (Nat)"/>
    <property type="match status" value="1"/>
</dbReference>
<dbReference type="InterPro" id="IPR000182">
    <property type="entry name" value="GNAT_dom"/>
</dbReference>
<sequence>MAPPPRRTLHARAGTTDRVRNHHNPRLPLVDSRRADRIHRNSLPTTTPRPHHRDIRSLVRRIRPRLGAMDVRYVEYAPGELPAVLKAQVLSFLRIVWPEGFTGELRYRDWITNPSYEPHHLLYVAGDLVVSHLEIVHVDLPHQGTTYKLAAPTSVLTFPSFRGEGWAGRLVESACRRIEASNADLGLICCDPHNQPFYAKTSGWPTAPEATVVADGFPTGQAVLMRLLTPKAQHHQADFRHSPIHLKDEL</sequence>
<keyword evidence="4" id="KW-1185">Reference proteome</keyword>
<dbReference type="Proteomes" id="UP000292695">
    <property type="component" value="Unassembled WGS sequence"/>
</dbReference>
<comment type="caution">
    <text evidence="3">The sequence shown here is derived from an EMBL/GenBank/DDBJ whole genome shotgun (WGS) entry which is preliminary data.</text>
</comment>
<accession>A0A4R0J235</accession>
<dbReference type="Pfam" id="PF13527">
    <property type="entry name" value="Acetyltransf_9"/>
    <property type="match status" value="1"/>
</dbReference>
<name>A0A4R0J235_9ACTN</name>
<protein>
    <submittedName>
        <fullName evidence="3">GNAT family N-acetyltransferase</fullName>
    </submittedName>
</protein>
<dbReference type="Gene3D" id="3.40.630.30">
    <property type="match status" value="1"/>
</dbReference>
<evidence type="ECO:0000313" key="3">
    <source>
        <dbReference type="EMBL" id="TCC39737.1"/>
    </source>
</evidence>
<dbReference type="GO" id="GO:0016747">
    <property type="term" value="F:acyltransferase activity, transferring groups other than amino-acyl groups"/>
    <property type="evidence" value="ECO:0007669"/>
    <property type="project" value="InterPro"/>
</dbReference>
<evidence type="ECO:0000259" key="2">
    <source>
        <dbReference type="PROSITE" id="PS51186"/>
    </source>
</evidence>
<dbReference type="OrthoDB" id="7017613at2"/>
<dbReference type="InterPro" id="IPR016181">
    <property type="entry name" value="Acyl_CoA_acyltransferase"/>
</dbReference>
<organism evidence="3 4">
    <name type="scientific">Kribbella sindirgiensis</name>
    <dbReference type="NCBI Taxonomy" id="1124744"/>
    <lineage>
        <taxon>Bacteria</taxon>
        <taxon>Bacillati</taxon>
        <taxon>Actinomycetota</taxon>
        <taxon>Actinomycetes</taxon>
        <taxon>Propionibacteriales</taxon>
        <taxon>Kribbellaceae</taxon>
        <taxon>Kribbella</taxon>
    </lineage>
</organism>
<gene>
    <name evidence="3" type="ORF">E0H50_07415</name>
</gene>
<dbReference type="EMBL" id="SJKA01000002">
    <property type="protein sequence ID" value="TCC39737.1"/>
    <property type="molecule type" value="Genomic_DNA"/>
</dbReference>
<feature type="domain" description="N-acetyltransferase" evidence="2">
    <location>
        <begin position="71"/>
        <end position="230"/>
    </location>
</feature>